<dbReference type="OrthoDB" id="3668232at2759"/>
<name>A0A6A5YGI4_9PLEO</name>
<dbReference type="EMBL" id="ML977381">
    <property type="protein sequence ID" value="KAF2105437.1"/>
    <property type="molecule type" value="Genomic_DNA"/>
</dbReference>
<evidence type="ECO:0000313" key="2">
    <source>
        <dbReference type="Proteomes" id="UP000799770"/>
    </source>
</evidence>
<protein>
    <submittedName>
        <fullName evidence="1">Uncharacterized protein</fullName>
    </submittedName>
</protein>
<proteinExistence type="predicted"/>
<organism evidence="1 2">
    <name type="scientific">Lophiotrema nucula</name>
    <dbReference type="NCBI Taxonomy" id="690887"/>
    <lineage>
        <taxon>Eukaryota</taxon>
        <taxon>Fungi</taxon>
        <taxon>Dikarya</taxon>
        <taxon>Ascomycota</taxon>
        <taxon>Pezizomycotina</taxon>
        <taxon>Dothideomycetes</taxon>
        <taxon>Pleosporomycetidae</taxon>
        <taxon>Pleosporales</taxon>
        <taxon>Lophiotremataceae</taxon>
        <taxon>Lophiotrema</taxon>
    </lineage>
</organism>
<dbReference type="AlphaFoldDB" id="A0A6A5YGI4"/>
<sequence length="100" mass="11315">MPFQRLKHLKLPLEFLVGGTTVNAPDVLPSSLQTLEITFPFISVVHLFENIVRHSDHFKALGDIRLHFDTDRGDSEEVIIGNGDVMDRLSRQGIRVTVLH</sequence>
<keyword evidence="2" id="KW-1185">Reference proteome</keyword>
<gene>
    <name evidence="1" type="ORF">BDV96DRAFT_655645</name>
</gene>
<accession>A0A6A5YGI4</accession>
<evidence type="ECO:0000313" key="1">
    <source>
        <dbReference type="EMBL" id="KAF2105437.1"/>
    </source>
</evidence>
<dbReference type="Proteomes" id="UP000799770">
    <property type="component" value="Unassembled WGS sequence"/>
</dbReference>
<reference evidence="1" key="1">
    <citation type="journal article" date="2020" name="Stud. Mycol.">
        <title>101 Dothideomycetes genomes: a test case for predicting lifestyles and emergence of pathogens.</title>
        <authorList>
            <person name="Haridas S."/>
            <person name="Albert R."/>
            <person name="Binder M."/>
            <person name="Bloem J."/>
            <person name="Labutti K."/>
            <person name="Salamov A."/>
            <person name="Andreopoulos B."/>
            <person name="Baker S."/>
            <person name="Barry K."/>
            <person name="Bills G."/>
            <person name="Bluhm B."/>
            <person name="Cannon C."/>
            <person name="Castanera R."/>
            <person name="Culley D."/>
            <person name="Daum C."/>
            <person name="Ezra D."/>
            <person name="Gonzalez J."/>
            <person name="Henrissat B."/>
            <person name="Kuo A."/>
            <person name="Liang C."/>
            <person name="Lipzen A."/>
            <person name="Lutzoni F."/>
            <person name="Magnuson J."/>
            <person name="Mondo S."/>
            <person name="Nolan M."/>
            <person name="Ohm R."/>
            <person name="Pangilinan J."/>
            <person name="Park H.-J."/>
            <person name="Ramirez L."/>
            <person name="Alfaro M."/>
            <person name="Sun H."/>
            <person name="Tritt A."/>
            <person name="Yoshinaga Y."/>
            <person name="Zwiers L.-H."/>
            <person name="Turgeon B."/>
            <person name="Goodwin S."/>
            <person name="Spatafora J."/>
            <person name="Crous P."/>
            <person name="Grigoriev I."/>
        </authorList>
    </citation>
    <scope>NUCLEOTIDE SEQUENCE</scope>
    <source>
        <strain evidence="1">CBS 627.86</strain>
    </source>
</reference>